<dbReference type="RefSeq" id="WP_140905149.1">
    <property type="nucleotide sequence ID" value="NZ_JBHTMD010000007.1"/>
</dbReference>
<comment type="caution">
    <text evidence="3">The sequence shown here is derived from an EMBL/GenBank/DDBJ whole genome shotgun (WGS) entry which is preliminary data.</text>
</comment>
<dbReference type="PANTHER" id="PTHR33375:SF1">
    <property type="entry name" value="CHROMOSOME-PARTITIONING PROTEIN PARB-RELATED"/>
    <property type="match status" value="1"/>
</dbReference>
<proteinExistence type="inferred from homology"/>
<comment type="similarity">
    <text evidence="1">Belongs to the MT-A70-like family.</text>
</comment>
<keyword evidence="4" id="KW-1185">Reference proteome</keyword>
<dbReference type="Pfam" id="PF02195">
    <property type="entry name" value="ParB_N"/>
    <property type="match status" value="1"/>
</dbReference>
<dbReference type="SUPFAM" id="SSF110849">
    <property type="entry name" value="ParB/Sulfiredoxin"/>
    <property type="match status" value="1"/>
</dbReference>
<dbReference type="InterPro" id="IPR050336">
    <property type="entry name" value="Chromosome_partition/occlusion"/>
</dbReference>
<dbReference type="InterPro" id="IPR007757">
    <property type="entry name" value="MT-A70-like"/>
</dbReference>
<dbReference type="GO" id="GO:0005694">
    <property type="term" value="C:chromosome"/>
    <property type="evidence" value="ECO:0007669"/>
    <property type="project" value="TreeGrafter"/>
</dbReference>
<dbReference type="PANTHER" id="PTHR33375">
    <property type="entry name" value="CHROMOSOME-PARTITIONING PROTEIN PARB-RELATED"/>
    <property type="match status" value="1"/>
</dbReference>
<dbReference type="CDD" id="cd16409">
    <property type="entry name" value="ParB_N_like"/>
    <property type="match status" value="1"/>
</dbReference>
<dbReference type="AlphaFoldDB" id="A0A502BM38"/>
<evidence type="ECO:0000313" key="3">
    <source>
        <dbReference type="EMBL" id="TPF75174.1"/>
    </source>
</evidence>
<dbReference type="InterPro" id="IPR036086">
    <property type="entry name" value="ParB/Sulfiredoxin_sf"/>
</dbReference>
<evidence type="ECO:0000259" key="2">
    <source>
        <dbReference type="SMART" id="SM00470"/>
    </source>
</evidence>
<dbReference type="Pfam" id="PF05063">
    <property type="entry name" value="MT-A70"/>
    <property type="match status" value="1"/>
</dbReference>
<dbReference type="OrthoDB" id="9800596at2"/>
<dbReference type="InterPro" id="IPR003115">
    <property type="entry name" value="ParB_N"/>
</dbReference>
<dbReference type="PROSITE" id="PS51143">
    <property type="entry name" value="MT_A70"/>
    <property type="match status" value="1"/>
</dbReference>
<accession>A0A502BM38</accession>
<sequence length="431" mass="48270">MDAPVQIRITDIDVRDRLREVDALKVESLKHSFSELGMRTPITVRVGGEGDLPYALTAGAHRLEAARLLGWEEVPGFIRDESKLDAELWEIDENLARSELSAADRAVFTFRRKELYLLKYPETAHGGDRKSSGQLGHLIDRAERKSFIAATAELTGKPERSIRRDAERGEKICEAAIRLLRGTRLDNGTTLDRLKKLPNDLAQIAFVEGALADEKRISAESKQIRAQQQKVKHSVRLTTMAMIADRGAATAPAELGRVYPVYYFDAPWQFGVHSEVTGREKSAENHYPTMPTDKIIELMSGLIGGTNPAVCFAWATNPMLLDGLRVLDACGFTYVHHWIWDKEVAGTGYWGRDRHELLLIGRRGDVAAPLPGTQPETVHRERKGKHSAKPAFFAEQIERIYPDLPKLELFCRDPRPGWDAWGFEAAGKAAE</sequence>
<dbReference type="EMBL" id="VEWJ01000006">
    <property type="protein sequence ID" value="TPF75174.1"/>
    <property type="molecule type" value="Genomic_DNA"/>
</dbReference>
<evidence type="ECO:0000256" key="1">
    <source>
        <dbReference type="PROSITE-ProRule" id="PRU00489"/>
    </source>
</evidence>
<reference evidence="3 4" key="1">
    <citation type="journal article" date="2003" name="Int. J. Syst. Evol. Microbiol.">
        <title>Towards a standardized format for the description of a novel species (of an established genus): Ochrobactrum gallinifaecis sp. nov.</title>
        <authorList>
            <person name="Kampfer P."/>
            <person name="Buczolits S."/>
            <person name="Albrecht A."/>
            <person name="Busse H.J."/>
            <person name="Stackebrandt E."/>
        </authorList>
    </citation>
    <scope>NUCLEOTIDE SEQUENCE [LARGE SCALE GENOMIC DNA]</scope>
    <source>
        <strain evidence="3 4">ISO 196</strain>
    </source>
</reference>
<feature type="domain" description="ParB-like N-terminal" evidence="2">
    <location>
        <begin position="5"/>
        <end position="95"/>
    </location>
</feature>
<dbReference type="GO" id="GO:0007059">
    <property type="term" value="P:chromosome segregation"/>
    <property type="evidence" value="ECO:0007669"/>
    <property type="project" value="TreeGrafter"/>
</dbReference>
<gene>
    <name evidence="3" type="ORF">FHY56_10675</name>
</gene>
<dbReference type="GO" id="GO:0045881">
    <property type="term" value="P:positive regulation of sporulation resulting in formation of a cellular spore"/>
    <property type="evidence" value="ECO:0007669"/>
    <property type="project" value="TreeGrafter"/>
</dbReference>
<dbReference type="Gene3D" id="3.90.1530.10">
    <property type="entry name" value="Conserved hypothetical protein from pyrococcus furiosus pfu- 392566-001, ParB domain"/>
    <property type="match status" value="1"/>
</dbReference>
<name>A0A502BM38_9HYPH</name>
<protein>
    <recommendedName>
        <fullName evidence="2">ParB-like N-terminal domain-containing protein</fullName>
    </recommendedName>
</protein>
<dbReference type="SMART" id="SM00470">
    <property type="entry name" value="ParB"/>
    <property type="match status" value="1"/>
</dbReference>
<evidence type="ECO:0000313" key="4">
    <source>
        <dbReference type="Proteomes" id="UP000315388"/>
    </source>
</evidence>
<organism evidence="3 4">
    <name type="scientific">Brucella gallinifaecis</name>
    <dbReference type="NCBI Taxonomy" id="215590"/>
    <lineage>
        <taxon>Bacteria</taxon>
        <taxon>Pseudomonadati</taxon>
        <taxon>Pseudomonadota</taxon>
        <taxon>Alphaproteobacteria</taxon>
        <taxon>Hyphomicrobiales</taxon>
        <taxon>Brucellaceae</taxon>
        <taxon>Brucella/Ochrobactrum group</taxon>
        <taxon>Brucella</taxon>
    </lineage>
</organism>
<dbReference type="Proteomes" id="UP000315388">
    <property type="component" value="Unassembled WGS sequence"/>
</dbReference>